<dbReference type="STRING" id="698762.SAMN00808754_1158"/>
<gene>
    <name evidence="4" type="ORF">SAMN00808754_1158</name>
</gene>
<dbReference type="RefSeq" id="WP_084664709.1">
    <property type="nucleotide sequence ID" value="NZ_LT838272.1"/>
</dbReference>
<dbReference type="OrthoDB" id="6505030at2"/>
<dbReference type="Pfam" id="PF02302">
    <property type="entry name" value="PTS_IIB"/>
    <property type="match status" value="1"/>
</dbReference>
<keyword evidence="5" id="KW-1185">Reference proteome</keyword>
<dbReference type="InterPro" id="IPR008254">
    <property type="entry name" value="Flavodoxin/NO_synth"/>
</dbReference>
<dbReference type="Proteomes" id="UP000192569">
    <property type="component" value="Chromosome I"/>
</dbReference>
<dbReference type="GO" id="GO:0010181">
    <property type="term" value="F:FMN binding"/>
    <property type="evidence" value="ECO:0007669"/>
    <property type="project" value="InterPro"/>
</dbReference>
<sequence length="94" mass="9930">MVSKKRVLIVCGTGIATSTVVAEKVKEGLKKRGIEVDTIQAKVVEVPSYAKEVDLIVATTPINVSTPVPVIKGLAFLTGLGEETLLDQIAQALK</sequence>
<dbReference type="InterPro" id="IPR013011">
    <property type="entry name" value="PTS_EIIB_2"/>
</dbReference>
<feature type="domain" description="PTS EIIB type-2" evidence="3">
    <location>
        <begin position="5"/>
        <end position="94"/>
    </location>
</feature>
<evidence type="ECO:0000313" key="5">
    <source>
        <dbReference type="Proteomes" id="UP000192569"/>
    </source>
</evidence>
<evidence type="ECO:0000313" key="4">
    <source>
        <dbReference type="EMBL" id="SMB94997.1"/>
    </source>
</evidence>
<evidence type="ECO:0000259" key="2">
    <source>
        <dbReference type="PROSITE" id="PS50902"/>
    </source>
</evidence>
<evidence type="ECO:0000256" key="1">
    <source>
        <dbReference type="ARBA" id="ARBA00022679"/>
    </source>
</evidence>
<dbReference type="PROSITE" id="PS51099">
    <property type="entry name" value="PTS_EIIB_TYPE_2"/>
    <property type="match status" value="1"/>
</dbReference>
<dbReference type="GO" id="GO:0008982">
    <property type="term" value="F:protein-N(PI)-phosphohistidine-sugar phosphotransferase activity"/>
    <property type="evidence" value="ECO:0007669"/>
    <property type="project" value="InterPro"/>
</dbReference>
<protein>
    <submittedName>
        <fullName evidence="4">PTS system IIB component, Gat family</fullName>
    </submittedName>
</protein>
<dbReference type="EMBL" id="LT838272">
    <property type="protein sequence ID" value="SMB94997.1"/>
    <property type="molecule type" value="Genomic_DNA"/>
</dbReference>
<dbReference type="SUPFAM" id="SSF52794">
    <property type="entry name" value="PTS system IIB component-like"/>
    <property type="match status" value="1"/>
</dbReference>
<dbReference type="PROSITE" id="PS50902">
    <property type="entry name" value="FLAVODOXIN_LIKE"/>
    <property type="match status" value="1"/>
</dbReference>
<dbReference type="InterPro" id="IPR036095">
    <property type="entry name" value="PTS_EIIB-like_sf"/>
</dbReference>
<organism evidence="4 5">
    <name type="scientific">Thermanaeromonas toyohensis ToBE</name>
    <dbReference type="NCBI Taxonomy" id="698762"/>
    <lineage>
        <taxon>Bacteria</taxon>
        <taxon>Bacillati</taxon>
        <taxon>Bacillota</taxon>
        <taxon>Clostridia</taxon>
        <taxon>Neomoorellales</taxon>
        <taxon>Neomoorellaceae</taxon>
        <taxon>Thermanaeromonas</taxon>
    </lineage>
</organism>
<dbReference type="AlphaFoldDB" id="A0A1W1VNR2"/>
<reference evidence="4 5" key="1">
    <citation type="submission" date="2017-04" db="EMBL/GenBank/DDBJ databases">
        <authorList>
            <person name="Afonso C.L."/>
            <person name="Miller P.J."/>
            <person name="Scott M.A."/>
            <person name="Spackman E."/>
            <person name="Goraichik I."/>
            <person name="Dimitrov K.M."/>
            <person name="Suarez D.L."/>
            <person name="Swayne D.E."/>
        </authorList>
    </citation>
    <scope>NUCLEOTIDE SEQUENCE [LARGE SCALE GENOMIC DNA]</scope>
    <source>
        <strain evidence="4 5">ToBE</strain>
    </source>
</reference>
<evidence type="ECO:0000259" key="3">
    <source>
        <dbReference type="PROSITE" id="PS51099"/>
    </source>
</evidence>
<proteinExistence type="predicted"/>
<dbReference type="CDD" id="cd05566">
    <property type="entry name" value="PTS_IIB_galactitol"/>
    <property type="match status" value="1"/>
</dbReference>
<name>A0A1W1VNR2_9FIRM</name>
<dbReference type="GO" id="GO:0016651">
    <property type="term" value="F:oxidoreductase activity, acting on NAD(P)H"/>
    <property type="evidence" value="ECO:0007669"/>
    <property type="project" value="UniProtKB-ARBA"/>
</dbReference>
<feature type="domain" description="Flavodoxin-like" evidence="2">
    <location>
        <begin position="7"/>
        <end position="94"/>
    </location>
</feature>
<dbReference type="InterPro" id="IPR003501">
    <property type="entry name" value="PTS_EIIB_2/3"/>
</dbReference>
<dbReference type="Gene3D" id="3.40.50.2300">
    <property type="match status" value="1"/>
</dbReference>
<dbReference type="GO" id="GO:0009401">
    <property type="term" value="P:phosphoenolpyruvate-dependent sugar phosphotransferase system"/>
    <property type="evidence" value="ECO:0007669"/>
    <property type="project" value="InterPro"/>
</dbReference>
<keyword evidence="1" id="KW-0808">Transferase</keyword>
<accession>A0A1W1VNR2</accession>